<comment type="caution">
    <text evidence="5">The sequence shown here is derived from an EMBL/GenBank/DDBJ whole genome shotgun (WGS) entry which is preliminary data.</text>
</comment>
<dbReference type="InterPro" id="IPR009057">
    <property type="entry name" value="Homeodomain-like_sf"/>
</dbReference>
<evidence type="ECO:0000313" key="5">
    <source>
        <dbReference type="EMBL" id="MEE2060223.1"/>
    </source>
</evidence>
<dbReference type="InterPro" id="IPR004111">
    <property type="entry name" value="Repressor_TetR_C"/>
</dbReference>
<evidence type="ECO:0000256" key="3">
    <source>
        <dbReference type="SAM" id="MobiDB-lite"/>
    </source>
</evidence>
<dbReference type="Gene3D" id="1.10.10.60">
    <property type="entry name" value="Homeodomain-like"/>
    <property type="match status" value="1"/>
</dbReference>
<dbReference type="Gene3D" id="1.10.357.10">
    <property type="entry name" value="Tetracycline Repressor, domain 2"/>
    <property type="match status" value="1"/>
</dbReference>
<gene>
    <name evidence="5" type="ORF">Q7514_22130</name>
</gene>
<feature type="domain" description="Tetracycline repressor TetR C-terminal" evidence="4">
    <location>
        <begin position="85"/>
        <end position="223"/>
    </location>
</feature>
<dbReference type="EMBL" id="JAUTXY010000011">
    <property type="protein sequence ID" value="MEE2060223.1"/>
    <property type="molecule type" value="Genomic_DNA"/>
</dbReference>
<keyword evidence="6" id="KW-1185">Reference proteome</keyword>
<feature type="region of interest" description="Disordered" evidence="3">
    <location>
        <begin position="1"/>
        <end position="22"/>
    </location>
</feature>
<keyword evidence="2" id="KW-0804">Transcription</keyword>
<proteinExistence type="predicted"/>
<sequence>MSSEEMVRNAGTRRRRGRPSKISRDRIVAAARSLRPDTLTMQAVADELGVDRKALNYYVSDRQGLLELVALDVFESAIRGVDTPESQDWRQVLRSCARAMKEALTAAGVLIVYIRFDGMTDLGALTTVERIMERLVRAGFDAEEAGRVITLLAVIAHAAAREDIAAASGAADPQVDDVVRTVEAGSPEDLPLLHGFALSREAQSRAVEQFEFELDLIVDGLDRRLEQRGTG</sequence>
<dbReference type="SUPFAM" id="SSF48498">
    <property type="entry name" value="Tetracyclin repressor-like, C-terminal domain"/>
    <property type="match status" value="1"/>
</dbReference>
<evidence type="ECO:0000256" key="2">
    <source>
        <dbReference type="ARBA" id="ARBA00023163"/>
    </source>
</evidence>
<keyword evidence="1" id="KW-0805">Transcription regulation</keyword>
<evidence type="ECO:0000256" key="1">
    <source>
        <dbReference type="ARBA" id="ARBA00023015"/>
    </source>
</evidence>
<dbReference type="Pfam" id="PF02909">
    <property type="entry name" value="TetR_C_1"/>
    <property type="match status" value="1"/>
</dbReference>
<dbReference type="InterPro" id="IPR036271">
    <property type="entry name" value="Tet_transcr_reg_TetR-rel_C_sf"/>
</dbReference>
<protein>
    <submittedName>
        <fullName evidence="5">TetR/AcrR family transcriptional regulator C-terminal domain-containing protein</fullName>
    </submittedName>
</protein>
<feature type="compositionally biased region" description="Basic residues" evidence="3">
    <location>
        <begin position="11"/>
        <end position="21"/>
    </location>
</feature>
<dbReference type="RefSeq" id="WP_330135409.1">
    <property type="nucleotide sequence ID" value="NZ_JAUTXY010000011.1"/>
</dbReference>
<evidence type="ECO:0000259" key="4">
    <source>
        <dbReference type="Pfam" id="PF02909"/>
    </source>
</evidence>
<reference evidence="5 6" key="1">
    <citation type="submission" date="2023-07" db="EMBL/GenBank/DDBJ databases">
        <authorList>
            <person name="Girao M."/>
            <person name="Carvalho M.F."/>
        </authorList>
    </citation>
    <scope>NUCLEOTIDE SEQUENCE [LARGE SCALE GENOMIC DNA]</scope>
    <source>
        <strain evidence="5 6">YIM65754</strain>
    </source>
</reference>
<dbReference type="Proteomes" id="UP001336020">
    <property type="component" value="Unassembled WGS sequence"/>
</dbReference>
<name>A0ABU7LFB5_9NOCA</name>
<evidence type="ECO:0000313" key="6">
    <source>
        <dbReference type="Proteomes" id="UP001336020"/>
    </source>
</evidence>
<organism evidence="5 6">
    <name type="scientific">Rhodococcus artemisiae</name>
    <dbReference type="NCBI Taxonomy" id="714159"/>
    <lineage>
        <taxon>Bacteria</taxon>
        <taxon>Bacillati</taxon>
        <taxon>Actinomycetota</taxon>
        <taxon>Actinomycetes</taxon>
        <taxon>Mycobacteriales</taxon>
        <taxon>Nocardiaceae</taxon>
        <taxon>Rhodococcus</taxon>
    </lineage>
</organism>
<accession>A0ABU7LFB5</accession>
<dbReference type="SUPFAM" id="SSF46689">
    <property type="entry name" value="Homeodomain-like"/>
    <property type="match status" value="1"/>
</dbReference>